<dbReference type="EMBL" id="BMAO01004022">
    <property type="protein sequence ID" value="GFQ91729.1"/>
    <property type="molecule type" value="Genomic_DNA"/>
</dbReference>
<accession>A0A8X6L069</accession>
<evidence type="ECO:0000313" key="2">
    <source>
        <dbReference type="Proteomes" id="UP000887116"/>
    </source>
</evidence>
<comment type="caution">
    <text evidence="1">The sequence shown here is derived from an EMBL/GenBank/DDBJ whole genome shotgun (WGS) entry which is preliminary data.</text>
</comment>
<dbReference type="OrthoDB" id="10282271at2759"/>
<organism evidence="1 2">
    <name type="scientific">Trichonephila clavata</name>
    <name type="common">Joro spider</name>
    <name type="synonym">Nephila clavata</name>
    <dbReference type="NCBI Taxonomy" id="2740835"/>
    <lineage>
        <taxon>Eukaryota</taxon>
        <taxon>Metazoa</taxon>
        <taxon>Ecdysozoa</taxon>
        <taxon>Arthropoda</taxon>
        <taxon>Chelicerata</taxon>
        <taxon>Arachnida</taxon>
        <taxon>Araneae</taxon>
        <taxon>Araneomorphae</taxon>
        <taxon>Entelegynae</taxon>
        <taxon>Araneoidea</taxon>
        <taxon>Nephilidae</taxon>
        <taxon>Trichonephila</taxon>
    </lineage>
</organism>
<reference evidence="1" key="1">
    <citation type="submission" date="2020-07" db="EMBL/GenBank/DDBJ databases">
        <title>Multicomponent nature underlies the extraordinary mechanical properties of spider dragline silk.</title>
        <authorList>
            <person name="Kono N."/>
            <person name="Nakamura H."/>
            <person name="Mori M."/>
            <person name="Yoshida Y."/>
            <person name="Ohtoshi R."/>
            <person name="Malay A.D."/>
            <person name="Moran D.A.P."/>
            <person name="Tomita M."/>
            <person name="Numata K."/>
            <person name="Arakawa K."/>
        </authorList>
    </citation>
    <scope>NUCLEOTIDE SEQUENCE</scope>
</reference>
<proteinExistence type="predicted"/>
<protein>
    <submittedName>
        <fullName evidence="1">Uncharacterized protein</fullName>
    </submittedName>
</protein>
<keyword evidence="2" id="KW-1185">Reference proteome</keyword>
<name>A0A8X6L069_TRICU</name>
<sequence>MGHGTSPEIIVEKGGYGIAPHDVRVRYDGHEVVVYKLPAKGIEVAAGREQGHENVRPPVRHPLAARHDSAGRRLTENSAAGCPSIRQPKPGLLIGSGSAPARGGGLLFSCPLATLVQFSRWSGIFLLHICLVER</sequence>
<dbReference type="AlphaFoldDB" id="A0A8X6L069"/>
<dbReference type="Proteomes" id="UP000887116">
    <property type="component" value="Unassembled WGS sequence"/>
</dbReference>
<evidence type="ECO:0000313" key="1">
    <source>
        <dbReference type="EMBL" id="GFQ91729.1"/>
    </source>
</evidence>
<gene>
    <name evidence="1" type="ORF">TNCT_496451</name>
</gene>